<dbReference type="STRING" id="1796646.A4V02_07290"/>
<protein>
    <submittedName>
        <fullName evidence="1">Uncharacterized protein</fullName>
    </submittedName>
</protein>
<dbReference type="RefSeq" id="WP_068960858.1">
    <property type="nucleotide sequence ID" value="NZ_CAJTAP010000018.1"/>
</dbReference>
<proteinExistence type="predicted"/>
<sequence length="85" mass="9532">MDKHLLALCTFAFAGLIPVSAEEWNSIGQGVYYEDLMPALDPAIEAGQHWAVDIEESADVKGLYRFIPYHRYSPIAEYLEGPDNT</sequence>
<accession>A0A1B1S9T0</accession>
<reference evidence="2" key="1">
    <citation type="submission" date="2016-04" db="EMBL/GenBank/DDBJ databases">
        <title>Complete Genome Sequences of Twelve Strains of a Stable Defined Moderately Diverse Mouse Microbiota 2 (sDMDMm2).</title>
        <authorList>
            <person name="Uchimura Y."/>
            <person name="Wyss M."/>
            <person name="Brugiroux S."/>
            <person name="Limenitakis J.P."/>
            <person name="Stecher B."/>
            <person name="McCoy K.D."/>
            <person name="Macpherson A.J."/>
        </authorList>
    </citation>
    <scope>NUCLEOTIDE SEQUENCE [LARGE SCALE GENOMIC DNA]</scope>
    <source>
        <strain evidence="2">YL27</strain>
    </source>
</reference>
<dbReference type="AlphaFoldDB" id="A0A1B1S9T0"/>
<dbReference type="EMBL" id="CP015402">
    <property type="protein sequence ID" value="ANU63546.1"/>
    <property type="molecule type" value="Genomic_DNA"/>
</dbReference>
<name>A0A1B1S9T0_9BACT</name>
<dbReference type="GeneID" id="65536659"/>
<evidence type="ECO:0000313" key="2">
    <source>
        <dbReference type="Proteomes" id="UP000186351"/>
    </source>
</evidence>
<organism evidence="1 2">
    <name type="scientific">Muribaculum intestinale</name>
    <dbReference type="NCBI Taxonomy" id="1796646"/>
    <lineage>
        <taxon>Bacteria</taxon>
        <taxon>Pseudomonadati</taxon>
        <taxon>Bacteroidota</taxon>
        <taxon>Bacteroidia</taxon>
        <taxon>Bacteroidales</taxon>
        <taxon>Muribaculaceae</taxon>
        <taxon>Muribaculum</taxon>
    </lineage>
</organism>
<evidence type="ECO:0000313" key="1">
    <source>
        <dbReference type="EMBL" id="ANU63546.1"/>
    </source>
</evidence>
<gene>
    <name evidence="1" type="ORF">A4V02_07290</name>
</gene>
<dbReference type="KEGG" id="pary:A4V02_07290"/>
<keyword evidence="2" id="KW-1185">Reference proteome</keyword>
<dbReference type="Proteomes" id="UP000186351">
    <property type="component" value="Chromosome"/>
</dbReference>